<reference evidence="1" key="1">
    <citation type="submission" date="2020-05" db="EMBL/GenBank/DDBJ databases">
        <authorList>
            <person name="Chiriac C."/>
            <person name="Salcher M."/>
            <person name="Ghai R."/>
            <person name="Kavagutti S V."/>
        </authorList>
    </citation>
    <scope>NUCLEOTIDE SEQUENCE</scope>
</reference>
<sequence>MVELVGNESPTTVLFANEILGGNTNVVEVGGVDVVLAHESKRLNRDARGIHRNDDDRNALVLLGLGISTNRKPAVVGTTSE</sequence>
<protein>
    <submittedName>
        <fullName evidence="1">Unannotated protein</fullName>
    </submittedName>
</protein>
<organism evidence="1">
    <name type="scientific">freshwater metagenome</name>
    <dbReference type="NCBI Taxonomy" id="449393"/>
    <lineage>
        <taxon>unclassified sequences</taxon>
        <taxon>metagenomes</taxon>
        <taxon>ecological metagenomes</taxon>
    </lineage>
</organism>
<accession>A0A6J6YBY0</accession>
<dbReference type="AlphaFoldDB" id="A0A6J6YBY0"/>
<evidence type="ECO:0000313" key="1">
    <source>
        <dbReference type="EMBL" id="CAB4805673.1"/>
    </source>
</evidence>
<dbReference type="EMBL" id="CAFAAM010000100">
    <property type="protein sequence ID" value="CAB4805673.1"/>
    <property type="molecule type" value="Genomic_DNA"/>
</dbReference>
<name>A0A6J6YBY0_9ZZZZ</name>
<proteinExistence type="predicted"/>
<gene>
    <name evidence="1" type="ORF">UFOPK3010_00850</name>
</gene>